<accession>A0A5C5WLD3</accession>
<dbReference type="Gene3D" id="2.40.320.10">
    <property type="entry name" value="Hypothetical Protein Pfu-838710-001"/>
    <property type="match status" value="1"/>
</dbReference>
<feature type="domain" description="CYTH" evidence="2">
    <location>
        <begin position="2"/>
        <end position="145"/>
    </location>
</feature>
<evidence type="ECO:0000256" key="1">
    <source>
        <dbReference type="PIRSR" id="PIRSR016487-1"/>
    </source>
</evidence>
<reference evidence="3 4" key="1">
    <citation type="submission" date="2019-02" db="EMBL/GenBank/DDBJ databases">
        <title>Deep-cultivation of Planctomycetes and their phenomic and genomic characterization uncovers novel biology.</title>
        <authorList>
            <person name="Wiegand S."/>
            <person name="Jogler M."/>
            <person name="Boedeker C."/>
            <person name="Pinto D."/>
            <person name="Vollmers J."/>
            <person name="Rivas-Marin E."/>
            <person name="Kohn T."/>
            <person name="Peeters S.H."/>
            <person name="Heuer A."/>
            <person name="Rast P."/>
            <person name="Oberbeckmann S."/>
            <person name="Bunk B."/>
            <person name="Jeske O."/>
            <person name="Meyerdierks A."/>
            <person name="Storesund J.E."/>
            <person name="Kallscheuer N."/>
            <person name="Luecker S."/>
            <person name="Lage O.M."/>
            <person name="Pohl T."/>
            <person name="Merkel B.J."/>
            <person name="Hornburger P."/>
            <person name="Mueller R.-W."/>
            <person name="Bruemmer F."/>
            <person name="Labrenz M."/>
            <person name="Spormann A.M."/>
            <person name="Op Den Camp H."/>
            <person name="Overmann J."/>
            <person name="Amann R."/>
            <person name="Jetten M.S.M."/>
            <person name="Mascher T."/>
            <person name="Medema M.H."/>
            <person name="Devos D.P."/>
            <person name="Kaster A.-K."/>
            <person name="Ovreas L."/>
            <person name="Rohde M."/>
            <person name="Galperin M.Y."/>
            <person name="Jogler C."/>
        </authorList>
    </citation>
    <scope>NUCLEOTIDE SEQUENCE [LARGE SCALE GENOMIC DNA]</scope>
    <source>
        <strain evidence="3 4">KOR42</strain>
    </source>
</reference>
<evidence type="ECO:0000259" key="2">
    <source>
        <dbReference type="PROSITE" id="PS51707"/>
    </source>
</evidence>
<proteinExistence type="predicted"/>
<dbReference type="EMBL" id="SIHI01000012">
    <property type="protein sequence ID" value="TWT51596.1"/>
    <property type="molecule type" value="Genomic_DNA"/>
</dbReference>
<keyword evidence="4" id="KW-1185">Reference proteome</keyword>
<dbReference type="InterPro" id="IPR012042">
    <property type="entry name" value="NeuTTM/CthTTM-like"/>
</dbReference>
<dbReference type="PIRSF" id="PIRSF016487">
    <property type="entry name" value="CYTH_UCP016487"/>
    <property type="match status" value="1"/>
</dbReference>
<name>A0A5C5WLD3_9PLAN</name>
<dbReference type="Proteomes" id="UP000317243">
    <property type="component" value="Unassembled WGS sequence"/>
</dbReference>
<dbReference type="PANTHER" id="PTHR40114">
    <property type="entry name" value="SLR0698 PROTEIN"/>
    <property type="match status" value="1"/>
</dbReference>
<organism evidence="3 4">
    <name type="scientific">Thalassoglobus neptunius</name>
    <dbReference type="NCBI Taxonomy" id="1938619"/>
    <lineage>
        <taxon>Bacteria</taxon>
        <taxon>Pseudomonadati</taxon>
        <taxon>Planctomycetota</taxon>
        <taxon>Planctomycetia</taxon>
        <taxon>Planctomycetales</taxon>
        <taxon>Planctomycetaceae</taxon>
        <taxon>Thalassoglobus</taxon>
    </lineage>
</organism>
<feature type="active site" description="Proton acceptor" evidence="1">
    <location>
        <position position="27"/>
    </location>
</feature>
<comment type="caution">
    <text evidence="3">The sequence shown here is derived from an EMBL/GenBank/DDBJ whole genome shotgun (WGS) entry which is preliminary data.</text>
</comment>
<evidence type="ECO:0000313" key="4">
    <source>
        <dbReference type="Proteomes" id="UP000317243"/>
    </source>
</evidence>
<dbReference type="Pfam" id="PF01928">
    <property type="entry name" value="CYTH"/>
    <property type="match status" value="1"/>
</dbReference>
<dbReference type="AlphaFoldDB" id="A0A5C5WLD3"/>
<protein>
    <submittedName>
        <fullName evidence="3">CYTH domain protein</fullName>
    </submittedName>
</protein>
<dbReference type="SMART" id="SM01118">
    <property type="entry name" value="CYTH"/>
    <property type="match status" value="1"/>
</dbReference>
<dbReference type="SUPFAM" id="SSF55154">
    <property type="entry name" value="CYTH-like phosphatases"/>
    <property type="match status" value="1"/>
</dbReference>
<evidence type="ECO:0000313" key="3">
    <source>
        <dbReference type="EMBL" id="TWT51596.1"/>
    </source>
</evidence>
<dbReference type="PROSITE" id="PS51707">
    <property type="entry name" value="CYTH"/>
    <property type="match status" value="1"/>
</dbReference>
<sequence length="153" mass="17780">MGIEIERKFLVAGDFRTGRSVPFRQGYLSRDPERTVRVRIAGDRAWLTIKSLTNDTTRQEFEYEVPVSDAEEMLALCDGPLIEKYRWFVDYEGMLWEVDEFLGDNAGLIVAEIELTAEDQPFEKPPWLGDEVTGDRRYHNSSLVKMPFKSWPQ</sequence>
<dbReference type="PANTHER" id="PTHR40114:SF1">
    <property type="entry name" value="SLR0698 PROTEIN"/>
    <property type="match status" value="1"/>
</dbReference>
<dbReference type="OrthoDB" id="9805588at2"/>
<dbReference type="InterPro" id="IPR023577">
    <property type="entry name" value="CYTH_domain"/>
</dbReference>
<dbReference type="RefSeq" id="WP_146510934.1">
    <property type="nucleotide sequence ID" value="NZ_SIHI01000012.1"/>
</dbReference>
<gene>
    <name evidence="3" type="ORF">KOR42_34840</name>
</gene>
<dbReference type="InterPro" id="IPR033469">
    <property type="entry name" value="CYTH-like_dom_sf"/>
</dbReference>
<dbReference type="CDD" id="cd07891">
    <property type="entry name" value="CYTH-like_CthTTM-like_1"/>
    <property type="match status" value="1"/>
</dbReference>